<name>A0ABQ2JEA1_9DEIO</name>
<proteinExistence type="predicted"/>
<accession>A0ABQ2JEA1</accession>
<sequence>MVSPWACRAGTVARMVVFWAGVSMGSPVSGWSAAGRVDAEVALGGGEDAWLVQKREGCGDSWPSPIHSGTALRDVSVGLTF</sequence>
<keyword evidence="2" id="KW-1185">Reference proteome</keyword>
<dbReference type="EMBL" id="BMOR01000026">
    <property type="protein sequence ID" value="GGN45283.1"/>
    <property type="molecule type" value="Genomic_DNA"/>
</dbReference>
<evidence type="ECO:0000313" key="2">
    <source>
        <dbReference type="Proteomes" id="UP000645517"/>
    </source>
</evidence>
<comment type="caution">
    <text evidence="1">The sequence shown here is derived from an EMBL/GenBank/DDBJ whole genome shotgun (WGS) entry which is preliminary data.</text>
</comment>
<gene>
    <name evidence="1" type="ORF">GCM10010842_34660</name>
</gene>
<organism evidence="1 2">
    <name type="scientific">Deinococcus daejeonensis</name>
    <dbReference type="NCBI Taxonomy" id="1007098"/>
    <lineage>
        <taxon>Bacteria</taxon>
        <taxon>Thermotogati</taxon>
        <taxon>Deinococcota</taxon>
        <taxon>Deinococci</taxon>
        <taxon>Deinococcales</taxon>
        <taxon>Deinococcaceae</taxon>
        <taxon>Deinococcus</taxon>
    </lineage>
</organism>
<protein>
    <recommendedName>
        <fullName evidence="3">Secreted protein</fullName>
    </recommendedName>
</protein>
<evidence type="ECO:0000313" key="1">
    <source>
        <dbReference type="EMBL" id="GGN45283.1"/>
    </source>
</evidence>
<reference evidence="2" key="1">
    <citation type="journal article" date="2019" name="Int. J. Syst. Evol. Microbiol.">
        <title>The Global Catalogue of Microorganisms (GCM) 10K type strain sequencing project: providing services to taxonomists for standard genome sequencing and annotation.</title>
        <authorList>
            <consortium name="The Broad Institute Genomics Platform"/>
            <consortium name="The Broad Institute Genome Sequencing Center for Infectious Disease"/>
            <person name="Wu L."/>
            <person name="Ma J."/>
        </authorList>
    </citation>
    <scope>NUCLEOTIDE SEQUENCE [LARGE SCALE GENOMIC DNA]</scope>
    <source>
        <strain evidence="2">JCM 16918</strain>
    </source>
</reference>
<evidence type="ECO:0008006" key="3">
    <source>
        <dbReference type="Google" id="ProtNLM"/>
    </source>
</evidence>
<dbReference type="Proteomes" id="UP000645517">
    <property type="component" value="Unassembled WGS sequence"/>
</dbReference>